<dbReference type="RefSeq" id="WP_378260992.1">
    <property type="nucleotide sequence ID" value="NZ_JBHSIT010000010.1"/>
</dbReference>
<proteinExistence type="predicted"/>
<reference evidence="4" key="1">
    <citation type="journal article" date="2019" name="Int. J. Syst. Evol. Microbiol.">
        <title>The Global Catalogue of Microorganisms (GCM) 10K type strain sequencing project: providing services to taxonomists for standard genome sequencing and annotation.</title>
        <authorList>
            <consortium name="The Broad Institute Genomics Platform"/>
            <consortium name="The Broad Institute Genome Sequencing Center for Infectious Disease"/>
            <person name="Wu L."/>
            <person name="Ma J."/>
        </authorList>
    </citation>
    <scope>NUCLEOTIDE SEQUENCE [LARGE SCALE GENOMIC DNA]</scope>
    <source>
        <strain evidence="4">KLKA75</strain>
    </source>
</reference>
<comment type="caution">
    <text evidence="3">The sequence shown here is derived from an EMBL/GenBank/DDBJ whole genome shotgun (WGS) entry which is preliminary data.</text>
</comment>
<organism evidence="3 4">
    <name type="scientific">Actinomadura gamaensis</name>
    <dbReference type="NCBI Taxonomy" id="1763541"/>
    <lineage>
        <taxon>Bacteria</taxon>
        <taxon>Bacillati</taxon>
        <taxon>Actinomycetota</taxon>
        <taxon>Actinomycetes</taxon>
        <taxon>Streptosporangiales</taxon>
        <taxon>Thermomonosporaceae</taxon>
        <taxon>Actinomadura</taxon>
    </lineage>
</organism>
<dbReference type="InterPro" id="IPR007436">
    <property type="entry name" value="DUF485"/>
</dbReference>
<dbReference type="PANTHER" id="PTHR38441:SF1">
    <property type="entry name" value="MEMBRANE PROTEIN"/>
    <property type="match status" value="1"/>
</dbReference>
<dbReference type="PANTHER" id="PTHR38441">
    <property type="entry name" value="INTEGRAL MEMBRANE PROTEIN-RELATED"/>
    <property type="match status" value="1"/>
</dbReference>
<keyword evidence="2" id="KW-0472">Membrane</keyword>
<feature type="transmembrane region" description="Helical" evidence="2">
    <location>
        <begin position="74"/>
        <end position="95"/>
    </location>
</feature>
<sequence length="180" mass="19168">MTTESTGRPEPPGRGLDEAAYLRIDASPEFQRLKSAFRRFVFPLTAAFLVWYLLYVVLSAYARDFMAKKVWGDINVALVFGLLQFVSTFLIAYAYERYSRRRLEPLAADVRAGAHVPVVPAQAGEPPASATAGTPAATTVETPAARPVETPAGTTAGATADASTETSPENGAAAGEEEGK</sequence>
<evidence type="ECO:0000313" key="3">
    <source>
        <dbReference type="EMBL" id="MFC4911756.1"/>
    </source>
</evidence>
<feature type="compositionally biased region" description="Low complexity" evidence="1">
    <location>
        <begin position="123"/>
        <end position="174"/>
    </location>
</feature>
<protein>
    <submittedName>
        <fullName evidence="3">DUF485 domain-containing protein</fullName>
    </submittedName>
</protein>
<feature type="region of interest" description="Disordered" evidence="1">
    <location>
        <begin position="121"/>
        <end position="180"/>
    </location>
</feature>
<evidence type="ECO:0000313" key="4">
    <source>
        <dbReference type="Proteomes" id="UP001595872"/>
    </source>
</evidence>
<evidence type="ECO:0000256" key="1">
    <source>
        <dbReference type="SAM" id="MobiDB-lite"/>
    </source>
</evidence>
<dbReference type="EMBL" id="JBHSIT010000010">
    <property type="protein sequence ID" value="MFC4911756.1"/>
    <property type="molecule type" value="Genomic_DNA"/>
</dbReference>
<dbReference type="Pfam" id="PF04341">
    <property type="entry name" value="DUF485"/>
    <property type="match status" value="1"/>
</dbReference>
<feature type="transmembrane region" description="Helical" evidence="2">
    <location>
        <begin position="40"/>
        <end position="62"/>
    </location>
</feature>
<gene>
    <name evidence="3" type="ORF">ACFPCY_30935</name>
</gene>
<name>A0ABV9U7F1_9ACTN</name>
<keyword evidence="4" id="KW-1185">Reference proteome</keyword>
<keyword evidence="2" id="KW-0812">Transmembrane</keyword>
<evidence type="ECO:0000256" key="2">
    <source>
        <dbReference type="SAM" id="Phobius"/>
    </source>
</evidence>
<keyword evidence="2" id="KW-1133">Transmembrane helix</keyword>
<dbReference type="Proteomes" id="UP001595872">
    <property type="component" value="Unassembled WGS sequence"/>
</dbReference>
<accession>A0ABV9U7F1</accession>